<sequence>MDPSGSSTFPFCPFSFAEAGKSFFERSPDVEKLLSADPQSLVDSKYLRLAHSLIQDALEAEQTNDPFSPSAYMGELARTLVTNAIQPFSNITRPLAPLSLVDCLCHLLWQVVSQKDELSIVLKCWFLSRTHTRPSLEDTKRILLEELRQQHRNVFILDVDDFCHHMDALFTTFKEITQTGPRIFIISQFSIPDRLNVAGIAHSLWLENEYSNIQMGCLPGNHLVRPRSRPSPTQYIYNDNCEDAYYDVFGSIETDEELAVVKPMNANSSLVGDSVKALIWDIFAFQCLTIDQIKAATGHNLRYLPPVSDEDTDCITNLPSLGSRIRRNSNEEAIQSRPFDVEDIPQDDPHAFLARQCLSYISSSCSTGRLPKTNDELKEWLTRFPLLDYAGRYWGEHARKVQPLPDRLVDQITTFLESRHLEEISALLLSNAMMREAERYSGAFKRMTGLHLAAAFGLVKVVSRMLQSGKFKPDLQTEGDWTALHWAVLKGHEDMVTFLSSLPDSVLNLATRLEGWTALHLAAKHNCYSIVHSLTTERTVNAQDRWGRTALYLACWGGHTHIIQHLLSQGADPNISNVYGTTLHCAVKRGDHSVIHDLISAKSCPVDLNLKDPLQVTALEEAQRRGLADIAAILLNAGAKSETCLEFSSQKHQRENLTLDFQIAFDRRNYEVDPDLSGLVRRGKQCRSGVLRLLQQGNPNGTDQILEAQDLDTHFRVLKVSSHDIDWLQKYLLSEWRIVSKLDHPHIARYLDSDDDPYRNEFVLYMEYCDHGDLAFRHGLSLEDVASGDDKKYGFVDGTMIRSPKCTPLTGLELWGMIWQLSSALAYLHYGLTISKQDNKCTAFLEDSWSCIIHRDVKPANVVLQSAEEGTCIFKLCDLGIATNAGLGLDQNQTQWVGSSGLQPPEVMQGEHWTTKGDLFSLGETIRMTSKVRDELLNSKAFRGFMDSARQADCDLRISSLAAMEVAYEILISGSAGIPKLPRSVTEEMTATHELLNNGEGYLFRVFIITAGFLDVMEPDSSESTKVNRKSIISRLWLLLDDGAEETFSEKCNESTAHLLVLLEGRSRTEKLSRMRQLDKFLEGGGNINHQWPKSGWTALHLAAQEGKHAAVGTLLRHGAKVDIKDMHGRTARDSAEESGLTEMAAQLTIPTGRVVAETLGEGGGVATKRRKLM</sequence>
<protein>
    <submittedName>
        <fullName evidence="1">Uncharacterized protein</fullName>
    </submittedName>
</protein>
<reference evidence="1" key="1">
    <citation type="submission" date="2022-08" db="EMBL/GenBank/DDBJ databases">
        <title>Genome Sequence of Fusarium decemcellulare.</title>
        <authorList>
            <person name="Buettner E."/>
        </authorList>
    </citation>
    <scope>NUCLEOTIDE SEQUENCE</scope>
    <source>
        <strain evidence="1">Babe19</strain>
    </source>
</reference>
<proteinExistence type="predicted"/>
<accession>A0ACC1SSJ3</accession>
<comment type="caution">
    <text evidence="1">The sequence shown here is derived from an EMBL/GenBank/DDBJ whole genome shotgun (WGS) entry which is preliminary data.</text>
</comment>
<organism evidence="1 2">
    <name type="scientific">Fusarium decemcellulare</name>
    <dbReference type="NCBI Taxonomy" id="57161"/>
    <lineage>
        <taxon>Eukaryota</taxon>
        <taxon>Fungi</taxon>
        <taxon>Dikarya</taxon>
        <taxon>Ascomycota</taxon>
        <taxon>Pezizomycotina</taxon>
        <taxon>Sordariomycetes</taxon>
        <taxon>Hypocreomycetidae</taxon>
        <taxon>Hypocreales</taxon>
        <taxon>Nectriaceae</taxon>
        <taxon>Fusarium</taxon>
        <taxon>Fusarium decemcellulare species complex</taxon>
    </lineage>
</organism>
<dbReference type="EMBL" id="JANRMS010000148">
    <property type="protein sequence ID" value="KAJ3545514.1"/>
    <property type="molecule type" value="Genomic_DNA"/>
</dbReference>
<gene>
    <name evidence="1" type="ORF">NM208_g2470</name>
</gene>
<name>A0ACC1SSJ3_9HYPO</name>
<keyword evidence="2" id="KW-1185">Reference proteome</keyword>
<dbReference type="Proteomes" id="UP001148629">
    <property type="component" value="Unassembled WGS sequence"/>
</dbReference>
<evidence type="ECO:0000313" key="2">
    <source>
        <dbReference type="Proteomes" id="UP001148629"/>
    </source>
</evidence>
<evidence type="ECO:0000313" key="1">
    <source>
        <dbReference type="EMBL" id="KAJ3545514.1"/>
    </source>
</evidence>